<organism evidence="1">
    <name type="scientific">Oryza brachyantha</name>
    <name type="common">malo sina</name>
    <dbReference type="NCBI Taxonomy" id="4533"/>
    <lineage>
        <taxon>Eukaryota</taxon>
        <taxon>Viridiplantae</taxon>
        <taxon>Streptophyta</taxon>
        <taxon>Embryophyta</taxon>
        <taxon>Tracheophyta</taxon>
        <taxon>Spermatophyta</taxon>
        <taxon>Magnoliopsida</taxon>
        <taxon>Liliopsida</taxon>
        <taxon>Poales</taxon>
        <taxon>Poaceae</taxon>
        <taxon>BOP clade</taxon>
        <taxon>Oryzoideae</taxon>
        <taxon>Oryzeae</taxon>
        <taxon>Oryzinae</taxon>
        <taxon>Oryza</taxon>
    </lineage>
</organism>
<reference evidence="1" key="1">
    <citation type="journal article" date="2013" name="Nat. Commun.">
        <title>Whole-genome sequencing of Oryza brachyantha reveals mechanisms underlying Oryza genome evolution.</title>
        <authorList>
            <person name="Chen J."/>
            <person name="Huang Q."/>
            <person name="Gao D."/>
            <person name="Wang J."/>
            <person name="Lang Y."/>
            <person name="Liu T."/>
            <person name="Li B."/>
            <person name="Bai Z."/>
            <person name="Luis Goicoechea J."/>
            <person name="Liang C."/>
            <person name="Chen C."/>
            <person name="Zhang W."/>
            <person name="Sun S."/>
            <person name="Liao Y."/>
            <person name="Zhang X."/>
            <person name="Yang L."/>
            <person name="Song C."/>
            <person name="Wang M."/>
            <person name="Shi J."/>
            <person name="Liu G."/>
            <person name="Liu J."/>
            <person name="Zhou H."/>
            <person name="Zhou W."/>
            <person name="Yu Q."/>
            <person name="An N."/>
            <person name="Chen Y."/>
            <person name="Cai Q."/>
            <person name="Wang B."/>
            <person name="Liu B."/>
            <person name="Min J."/>
            <person name="Huang Y."/>
            <person name="Wu H."/>
            <person name="Li Z."/>
            <person name="Zhang Y."/>
            <person name="Yin Y."/>
            <person name="Song W."/>
            <person name="Jiang J."/>
            <person name="Jackson S.A."/>
            <person name="Wing R.A."/>
            <person name="Wang J."/>
            <person name="Chen M."/>
        </authorList>
    </citation>
    <scope>NUCLEOTIDE SEQUENCE [LARGE SCALE GENOMIC DNA]</scope>
    <source>
        <strain evidence="1">cv. IRGC 101232</strain>
    </source>
</reference>
<protein>
    <submittedName>
        <fullName evidence="1">Uncharacterized protein</fullName>
    </submittedName>
</protein>
<dbReference type="Gramene" id="OB07G26780.1">
    <property type="protein sequence ID" value="OB07G26780.1"/>
    <property type="gene ID" value="OB07G26780"/>
</dbReference>
<evidence type="ECO:0000313" key="2">
    <source>
        <dbReference type="Proteomes" id="UP000006038"/>
    </source>
</evidence>
<sequence>MWNGVPSDGTKARISVTEMKTLMTSITAFTQRLNRIIKNFCNRNENSTNTLPFFFFEGTALLFIGVYFEISGVQTSQKGEGGNNWSGVVALPEGEGGGDWSGIALPEALESIGARAVQLPLFSHDMWVQPGLAIEMRWERLVKFGY</sequence>
<name>J3MMP6_ORYBR</name>
<dbReference type="HOGENOM" id="CLU_1780296_0_0_1"/>
<dbReference type="Proteomes" id="UP000006038">
    <property type="component" value="Chromosome 7"/>
</dbReference>
<proteinExistence type="predicted"/>
<evidence type="ECO:0000313" key="1">
    <source>
        <dbReference type="EnsemblPlants" id="OB07G26780.1"/>
    </source>
</evidence>
<dbReference type="EnsemblPlants" id="OB07G26780.1">
    <property type="protein sequence ID" value="OB07G26780.1"/>
    <property type="gene ID" value="OB07G26780"/>
</dbReference>
<dbReference type="AlphaFoldDB" id="J3MMP6"/>
<keyword evidence="2" id="KW-1185">Reference proteome</keyword>
<reference evidence="1" key="2">
    <citation type="submission" date="2013-04" db="UniProtKB">
        <authorList>
            <consortium name="EnsemblPlants"/>
        </authorList>
    </citation>
    <scope>IDENTIFICATION</scope>
</reference>
<accession>J3MMP6</accession>